<evidence type="ECO:0000256" key="1">
    <source>
        <dbReference type="SAM" id="MobiDB-lite"/>
    </source>
</evidence>
<gene>
    <name evidence="3" type="ORF">DBV15_06913</name>
</gene>
<keyword evidence="2" id="KW-0812">Transmembrane</keyword>
<comment type="caution">
    <text evidence="3">The sequence shown here is derived from an EMBL/GenBank/DDBJ whole genome shotgun (WGS) entry which is preliminary data.</text>
</comment>
<sequence length="355" mass="40455">MARHKASAVSLEVIVIAPRLPPIRSIEEGDSLEEDPYTGTYGISYVRSLPIRSNVKSDPTARTSLASRRRGPLTSQFRIYEGIYYRGAKLRDAKASNIFPVTYRIPAMGIRPTRLGKHYKAHSSVSVHEKFRFALFTLSISRSTRQENPHGMALARRARCRALRWLQHRMALIRIYTPMCAAIMYYTHMYIGSARRRSLTYADGPHSQMVISRLYERVDPFEPVCERNVLKRFNVNTRSNLSRALCRPREKGAHALVPYRSGQNKERRERSVRGTRESVREEKKGEQPGGIIRDICSANELRAPARRETLAKSRALDKLKAERLKCGLYPHDHIRRPIVFDRAIAPAAKTGSAAS</sequence>
<protein>
    <submittedName>
        <fullName evidence="3">Uncharacterized protein</fullName>
    </submittedName>
</protein>
<keyword evidence="2" id="KW-0472">Membrane</keyword>
<accession>A0A4S2KRT9</accession>
<dbReference type="Proteomes" id="UP000310200">
    <property type="component" value="Unassembled WGS sequence"/>
</dbReference>
<dbReference type="EMBL" id="QBLH01001897">
    <property type="protein sequence ID" value="TGZ50697.1"/>
    <property type="molecule type" value="Genomic_DNA"/>
</dbReference>
<evidence type="ECO:0000256" key="2">
    <source>
        <dbReference type="SAM" id="Phobius"/>
    </source>
</evidence>
<feature type="transmembrane region" description="Helical" evidence="2">
    <location>
        <begin position="171"/>
        <end position="191"/>
    </location>
</feature>
<evidence type="ECO:0000313" key="3">
    <source>
        <dbReference type="EMBL" id="TGZ50697.1"/>
    </source>
</evidence>
<dbReference type="AlphaFoldDB" id="A0A4S2KRT9"/>
<proteinExistence type="predicted"/>
<keyword evidence="4" id="KW-1185">Reference proteome</keyword>
<feature type="compositionally biased region" description="Basic and acidic residues" evidence="1">
    <location>
        <begin position="263"/>
        <end position="286"/>
    </location>
</feature>
<reference evidence="3 4" key="1">
    <citation type="journal article" date="2019" name="Philos. Trans. R. Soc. Lond., B, Biol. Sci.">
        <title>Ant behaviour and brain gene expression of defending hosts depend on the ecological success of the intruding social parasite.</title>
        <authorList>
            <person name="Kaur R."/>
            <person name="Stoldt M."/>
            <person name="Jongepier E."/>
            <person name="Feldmeyer B."/>
            <person name="Menzel F."/>
            <person name="Bornberg-Bauer E."/>
            <person name="Foitzik S."/>
        </authorList>
    </citation>
    <scope>NUCLEOTIDE SEQUENCE [LARGE SCALE GENOMIC DNA]</scope>
    <source>
        <tissue evidence="3">Whole body</tissue>
    </source>
</reference>
<evidence type="ECO:0000313" key="4">
    <source>
        <dbReference type="Proteomes" id="UP000310200"/>
    </source>
</evidence>
<organism evidence="3 4">
    <name type="scientific">Temnothorax longispinosus</name>
    <dbReference type="NCBI Taxonomy" id="300112"/>
    <lineage>
        <taxon>Eukaryota</taxon>
        <taxon>Metazoa</taxon>
        <taxon>Ecdysozoa</taxon>
        <taxon>Arthropoda</taxon>
        <taxon>Hexapoda</taxon>
        <taxon>Insecta</taxon>
        <taxon>Pterygota</taxon>
        <taxon>Neoptera</taxon>
        <taxon>Endopterygota</taxon>
        <taxon>Hymenoptera</taxon>
        <taxon>Apocrita</taxon>
        <taxon>Aculeata</taxon>
        <taxon>Formicoidea</taxon>
        <taxon>Formicidae</taxon>
        <taxon>Myrmicinae</taxon>
        <taxon>Temnothorax</taxon>
    </lineage>
</organism>
<keyword evidence="2" id="KW-1133">Transmembrane helix</keyword>
<feature type="region of interest" description="Disordered" evidence="1">
    <location>
        <begin position="256"/>
        <end position="291"/>
    </location>
</feature>
<name>A0A4S2KRT9_9HYME</name>